<name>A0ABD3XEX9_SINWO</name>
<proteinExistence type="predicted"/>
<feature type="transmembrane region" description="Helical" evidence="2">
    <location>
        <begin position="179"/>
        <end position="201"/>
    </location>
</feature>
<evidence type="ECO:0000256" key="1">
    <source>
        <dbReference type="SAM" id="MobiDB-lite"/>
    </source>
</evidence>
<evidence type="ECO:0000256" key="2">
    <source>
        <dbReference type="SAM" id="Phobius"/>
    </source>
</evidence>
<comment type="caution">
    <text evidence="3">The sequence shown here is derived from an EMBL/GenBank/DDBJ whole genome shotgun (WGS) entry which is preliminary data.</text>
</comment>
<feature type="non-terminal residue" evidence="3">
    <location>
        <position position="418"/>
    </location>
</feature>
<feature type="region of interest" description="Disordered" evidence="1">
    <location>
        <begin position="212"/>
        <end position="272"/>
    </location>
</feature>
<dbReference type="EMBL" id="JBJQND010000002">
    <property type="protein sequence ID" value="KAL3884804.1"/>
    <property type="molecule type" value="Genomic_DNA"/>
</dbReference>
<gene>
    <name evidence="3" type="ORF">ACJMK2_024905</name>
    <name evidence="4" type="ORF">ACJMK2_024912</name>
</gene>
<keyword evidence="2" id="KW-1133">Transmembrane helix</keyword>
<evidence type="ECO:0000313" key="5">
    <source>
        <dbReference type="Proteomes" id="UP001634394"/>
    </source>
</evidence>
<evidence type="ECO:0000313" key="3">
    <source>
        <dbReference type="EMBL" id="KAL3884804.1"/>
    </source>
</evidence>
<organism evidence="3 5">
    <name type="scientific">Sinanodonta woodiana</name>
    <name type="common">Chinese pond mussel</name>
    <name type="synonym">Anodonta woodiana</name>
    <dbReference type="NCBI Taxonomy" id="1069815"/>
    <lineage>
        <taxon>Eukaryota</taxon>
        <taxon>Metazoa</taxon>
        <taxon>Spiralia</taxon>
        <taxon>Lophotrochozoa</taxon>
        <taxon>Mollusca</taxon>
        <taxon>Bivalvia</taxon>
        <taxon>Autobranchia</taxon>
        <taxon>Heteroconchia</taxon>
        <taxon>Palaeoheterodonta</taxon>
        <taxon>Unionida</taxon>
        <taxon>Unionoidea</taxon>
        <taxon>Unionidae</taxon>
        <taxon>Unioninae</taxon>
        <taxon>Sinanodonta</taxon>
    </lineage>
</organism>
<evidence type="ECO:0000313" key="4">
    <source>
        <dbReference type="EMBL" id="KAL3884811.1"/>
    </source>
</evidence>
<keyword evidence="2" id="KW-0472">Membrane</keyword>
<accession>A0ABD3XEX9</accession>
<dbReference type="EMBL" id="JBJQND010000002">
    <property type="protein sequence ID" value="KAL3884811.1"/>
    <property type="molecule type" value="Genomic_DNA"/>
</dbReference>
<keyword evidence="5" id="KW-1185">Reference proteome</keyword>
<feature type="compositionally biased region" description="Polar residues" evidence="1">
    <location>
        <begin position="258"/>
        <end position="268"/>
    </location>
</feature>
<feature type="compositionally biased region" description="Polar residues" evidence="1">
    <location>
        <begin position="212"/>
        <end position="228"/>
    </location>
</feature>
<protein>
    <submittedName>
        <fullName evidence="3">Uncharacterized protein</fullName>
    </submittedName>
</protein>
<sequence>MYKHGDNATLLIEKRPTDGNKSLEIIFSGFTTKQHDIHIIIIESKANNEDAIQVSRHYSGRIKDITINNESRILFGQVSKPIILPFMCNNTNTSSIKIGKNHAFDHANYIVYDVAQNRCTHTSFVKDYNDRIESCVVNEANFDIAFRELIWTDKGAYTAWDDQGLLLDSVFVSITEKTLWHMVPSLLVILVATFLAVVTVMKLRQNKVSNSTINNLTDRNGNPNTADISRNRHFEETTSPEESEMSLTNIDNADDQTDLTGNESNENVKSTDKRYSARGLNLNHNTTPTSKFQVHFKNTHEYSSTQKCPKLKTECLSGKPHISATQSIEGPSFEYDYVVQGSWKTSRARAPYPVVIKQNERRVITDDSISWHVKEDKMSSSGVDPSTSYASVNKTRTRTHCTDSSAEQGSCDLNIELE</sequence>
<feature type="compositionally biased region" description="Polar residues" evidence="1">
    <location>
        <begin position="379"/>
        <end position="394"/>
    </location>
</feature>
<keyword evidence="2" id="KW-0812">Transmembrane</keyword>
<dbReference type="Proteomes" id="UP001634394">
    <property type="component" value="Unassembled WGS sequence"/>
</dbReference>
<reference evidence="3 5" key="1">
    <citation type="submission" date="2024-11" db="EMBL/GenBank/DDBJ databases">
        <title>Chromosome-level genome assembly of the freshwater bivalve Anodonta woodiana.</title>
        <authorList>
            <person name="Chen X."/>
        </authorList>
    </citation>
    <scope>NUCLEOTIDE SEQUENCE [LARGE SCALE GENOMIC DNA]</scope>
    <source>
        <strain evidence="3">MN2024</strain>
        <tissue evidence="3">Gills</tissue>
    </source>
</reference>
<feature type="region of interest" description="Disordered" evidence="1">
    <location>
        <begin position="376"/>
        <end position="407"/>
    </location>
</feature>
<dbReference type="AlphaFoldDB" id="A0ABD3XEX9"/>